<dbReference type="SUPFAM" id="SSF160379">
    <property type="entry name" value="SP0830-like"/>
    <property type="match status" value="1"/>
</dbReference>
<dbReference type="Gene3D" id="3.30.70.1280">
    <property type="entry name" value="SP0830-like domains"/>
    <property type="match status" value="1"/>
</dbReference>
<proteinExistence type="predicted"/>
<dbReference type="KEGG" id="chrm:FYK34_17815"/>
<reference evidence="1 2" key="1">
    <citation type="submission" date="2019-08" db="EMBL/GenBank/DDBJ databases">
        <title>Chromobacterium paludis, a novel bacterium isolated from a Maryland marsh pond.</title>
        <authorList>
            <person name="Blackburn M.B."/>
            <person name="Gundersen-Rindal D.E."/>
        </authorList>
    </citation>
    <scope>NUCLEOTIDE SEQUENCE [LARGE SCALE GENOMIC DNA]</scope>
    <source>
        <strain evidence="2">IIBBL 257-1</strain>
    </source>
</reference>
<dbReference type="PANTHER" id="PTHR36439">
    <property type="entry name" value="BLL4334 PROTEIN"/>
    <property type="match status" value="1"/>
</dbReference>
<dbReference type="Pfam" id="PF08002">
    <property type="entry name" value="DUF1697"/>
    <property type="match status" value="1"/>
</dbReference>
<name>A0A5C1DN24_9NEIS</name>
<keyword evidence="2" id="KW-1185">Reference proteome</keyword>
<dbReference type="InterPro" id="IPR012545">
    <property type="entry name" value="DUF1697"/>
</dbReference>
<dbReference type="PANTHER" id="PTHR36439:SF1">
    <property type="entry name" value="DUF1697 DOMAIN-CONTAINING PROTEIN"/>
    <property type="match status" value="1"/>
</dbReference>
<dbReference type="PIRSF" id="PIRSF008502">
    <property type="entry name" value="UCP008502"/>
    <property type="match status" value="1"/>
</dbReference>
<dbReference type="AlphaFoldDB" id="A0A5C1DN24"/>
<organism evidence="1 2">
    <name type="scientific">Chromobacterium paludis</name>
    <dbReference type="NCBI Taxonomy" id="2605945"/>
    <lineage>
        <taxon>Bacteria</taxon>
        <taxon>Pseudomonadati</taxon>
        <taxon>Pseudomonadota</taxon>
        <taxon>Betaproteobacteria</taxon>
        <taxon>Neisseriales</taxon>
        <taxon>Chromobacteriaceae</taxon>
        <taxon>Chromobacterium</taxon>
    </lineage>
</organism>
<gene>
    <name evidence="1" type="ORF">FYK34_17815</name>
</gene>
<dbReference type="RefSeq" id="WP_149298795.1">
    <property type="nucleotide sequence ID" value="NZ_CP043473.1"/>
</dbReference>
<accession>A0A5C1DN24</accession>
<protein>
    <submittedName>
        <fullName evidence="1">DUF1697 domain-containing protein</fullName>
    </submittedName>
</protein>
<dbReference type="Proteomes" id="UP000322079">
    <property type="component" value="Chromosome"/>
</dbReference>
<dbReference type="EMBL" id="CP043473">
    <property type="protein sequence ID" value="QEL57288.1"/>
    <property type="molecule type" value="Genomic_DNA"/>
</dbReference>
<sequence>MEACVALLRGVNVGKAKRIAMADLRRLAAELGAADIATLLNSGNLLCRHASAATLAAGLEAAIVRDCGFSARVLALSGAELDAVVANNPYAGQAGDPARLLVAFPLEPAALADCARLDCGRGGVEQLHVGDGAAYLWCPDGLRDSPLAAVFSKRLGERFTLRNWATTLKLQQVLPR</sequence>
<evidence type="ECO:0000313" key="1">
    <source>
        <dbReference type="EMBL" id="QEL57288.1"/>
    </source>
</evidence>
<evidence type="ECO:0000313" key="2">
    <source>
        <dbReference type="Proteomes" id="UP000322079"/>
    </source>
</evidence>